<dbReference type="Proteomes" id="UP001217089">
    <property type="component" value="Unassembled WGS sequence"/>
</dbReference>
<evidence type="ECO:0000256" key="6">
    <source>
        <dbReference type="ARBA" id="ARBA00023049"/>
    </source>
</evidence>
<reference evidence="8 9" key="1">
    <citation type="submission" date="2022-12" db="EMBL/GenBank/DDBJ databases">
        <title>Chromosome-level genome of Tegillarca granosa.</title>
        <authorList>
            <person name="Kim J."/>
        </authorList>
    </citation>
    <scope>NUCLEOTIDE SEQUENCE [LARGE SCALE GENOMIC DNA]</scope>
    <source>
        <strain evidence="8">Teg-2019</strain>
        <tissue evidence="8">Adductor muscle</tissue>
    </source>
</reference>
<comment type="similarity">
    <text evidence="1 7">Belongs to the peptidase M8 family.</text>
</comment>
<organism evidence="8 9">
    <name type="scientific">Tegillarca granosa</name>
    <name type="common">Malaysian cockle</name>
    <name type="synonym">Anadara granosa</name>
    <dbReference type="NCBI Taxonomy" id="220873"/>
    <lineage>
        <taxon>Eukaryota</taxon>
        <taxon>Metazoa</taxon>
        <taxon>Spiralia</taxon>
        <taxon>Lophotrochozoa</taxon>
        <taxon>Mollusca</taxon>
        <taxon>Bivalvia</taxon>
        <taxon>Autobranchia</taxon>
        <taxon>Pteriomorphia</taxon>
        <taxon>Arcoida</taxon>
        <taxon>Arcoidea</taxon>
        <taxon>Arcidae</taxon>
        <taxon>Tegillarca</taxon>
    </lineage>
</organism>
<name>A0ABQ9EUV0_TEGGR</name>
<sequence length="504" mass="57634">MQIQTVFRIVVITYIITYLGHTSGSEECIHDSLQKSSISSQWIDYNDISKSKRLKRDVSTNLYSPIRIFTFYSELEVELVQKDVAKLKLLVDQAVQYTSGILSVIPVQGLLLLKRTTGCLKYWVKGQNIGKCSTLDRQYKGEFCHDNLKIRRYKNRKVISDTGLYCSQRSYDSLFKEVSGVQRLATPVVIEKMREHFNCSEEDYGGPIKFQNGKETSHWEEKFMYGSIMTAKLGEPHLTVVDPITLAVLEDSGWYKVDYTKAGRFFWGKDEGCMFGLPDTCLNDSQYFCTNQTVTGCHYLHKDKAVCDVTDTGDECKVLQPKPQGECFQQPQDGNNKDDTEIFTKSSRCFWSNLTRVPEYQGVIKCPDNKDIICPLISTVTTSTPVVTTTTVKGVPLKINIIFKKMVLNADTITKEEFQKQIRQKILNITMVDSDRLKNVMIDRKEGVVMFDLITSGDQEEDKTYQSLYNAVVNELKIKLPQILSSIIQFLHTGLQLVEYYMLP</sequence>
<dbReference type="SUPFAM" id="SSF55486">
    <property type="entry name" value="Metalloproteases ('zincins'), catalytic domain"/>
    <property type="match status" value="1"/>
</dbReference>
<keyword evidence="2 7" id="KW-0645">Protease</keyword>
<dbReference type="InterPro" id="IPR001577">
    <property type="entry name" value="Peptidase_M8"/>
</dbReference>
<evidence type="ECO:0000256" key="5">
    <source>
        <dbReference type="ARBA" id="ARBA00022833"/>
    </source>
</evidence>
<evidence type="ECO:0000256" key="1">
    <source>
        <dbReference type="ARBA" id="ARBA00005860"/>
    </source>
</evidence>
<accession>A0ABQ9EUV0</accession>
<gene>
    <name evidence="8" type="ORF">KUTeg_013837</name>
</gene>
<evidence type="ECO:0000256" key="3">
    <source>
        <dbReference type="ARBA" id="ARBA00022723"/>
    </source>
</evidence>
<feature type="chain" id="PRO_5044968594" description="Leishmanolysin-like peptidase" evidence="7">
    <location>
        <begin position="25"/>
        <end position="504"/>
    </location>
</feature>
<keyword evidence="5 7" id="KW-0862">Zinc</keyword>
<protein>
    <recommendedName>
        <fullName evidence="7">Leishmanolysin-like peptidase</fullName>
        <ecNumber evidence="7">3.4.24.-</ecNumber>
    </recommendedName>
</protein>
<comment type="caution">
    <text evidence="8">The sequence shown here is derived from an EMBL/GenBank/DDBJ whole genome shotgun (WGS) entry which is preliminary data.</text>
</comment>
<dbReference type="EC" id="3.4.24.-" evidence="7"/>
<proteinExistence type="inferred from homology"/>
<evidence type="ECO:0000256" key="2">
    <source>
        <dbReference type="ARBA" id="ARBA00022670"/>
    </source>
</evidence>
<dbReference type="PANTHER" id="PTHR10942">
    <property type="entry name" value="LEISHMANOLYSIN-LIKE PEPTIDASE"/>
    <property type="match status" value="1"/>
</dbReference>
<comment type="cofactor">
    <cofactor evidence="7">
        <name>Zn(2+)</name>
        <dbReference type="ChEBI" id="CHEBI:29105"/>
    </cofactor>
    <text evidence="7">Binds 1 zinc ion per subunit.</text>
</comment>
<dbReference type="EMBL" id="JARBDR010000657">
    <property type="protein sequence ID" value="KAJ8308963.1"/>
    <property type="molecule type" value="Genomic_DNA"/>
</dbReference>
<keyword evidence="9" id="KW-1185">Reference proteome</keyword>
<dbReference type="Pfam" id="PF01457">
    <property type="entry name" value="Peptidase_M8"/>
    <property type="match status" value="1"/>
</dbReference>
<evidence type="ECO:0000256" key="7">
    <source>
        <dbReference type="RuleBase" id="RU366077"/>
    </source>
</evidence>
<dbReference type="PANTHER" id="PTHR10942:SF6">
    <property type="entry name" value="CILIATED LEFT-RIGHT ORGANIZER METALLOPEPTIDASE"/>
    <property type="match status" value="1"/>
</dbReference>
<feature type="signal peptide" evidence="7">
    <location>
        <begin position="1"/>
        <end position="24"/>
    </location>
</feature>
<keyword evidence="4 7" id="KW-0378">Hydrolase</keyword>
<evidence type="ECO:0000313" key="9">
    <source>
        <dbReference type="Proteomes" id="UP001217089"/>
    </source>
</evidence>
<keyword evidence="6 7" id="KW-0482">Metalloprotease</keyword>
<evidence type="ECO:0000256" key="4">
    <source>
        <dbReference type="ARBA" id="ARBA00022801"/>
    </source>
</evidence>
<dbReference type="Gene3D" id="3.90.132.10">
    <property type="entry name" value="Leishmanolysin , domain 2"/>
    <property type="match status" value="1"/>
</dbReference>
<keyword evidence="3 7" id="KW-0479">Metal-binding</keyword>
<keyword evidence="7" id="KW-0732">Signal</keyword>
<evidence type="ECO:0000313" key="8">
    <source>
        <dbReference type="EMBL" id="KAJ8308963.1"/>
    </source>
</evidence>